<name>B9XJX7_PEDPL</name>
<keyword evidence="2" id="KW-1185">Reference proteome</keyword>
<evidence type="ECO:0000313" key="2">
    <source>
        <dbReference type="Proteomes" id="UP000003688"/>
    </source>
</evidence>
<reference evidence="1 2" key="1">
    <citation type="journal article" date="2011" name="J. Bacteriol.">
        <title>Genome sequence of 'Pedosphaera parvula' Ellin514, an aerobic Verrucomicrobial isolate from pasture soil.</title>
        <authorList>
            <person name="Kant R."/>
            <person name="van Passel M.W."/>
            <person name="Sangwan P."/>
            <person name="Palva A."/>
            <person name="Lucas S."/>
            <person name="Copeland A."/>
            <person name="Lapidus A."/>
            <person name="Glavina Del Rio T."/>
            <person name="Dalin E."/>
            <person name="Tice H."/>
            <person name="Bruce D."/>
            <person name="Goodwin L."/>
            <person name="Pitluck S."/>
            <person name="Chertkov O."/>
            <person name="Larimer F.W."/>
            <person name="Land M.L."/>
            <person name="Hauser L."/>
            <person name="Brettin T.S."/>
            <person name="Detter J.C."/>
            <person name="Han S."/>
            <person name="de Vos W.M."/>
            <person name="Janssen P.H."/>
            <person name="Smidt H."/>
        </authorList>
    </citation>
    <scope>NUCLEOTIDE SEQUENCE [LARGE SCALE GENOMIC DNA]</scope>
    <source>
        <strain evidence="1 2">Ellin514</strain>
    </source>
</reference>
<dbReference type="Proteomes" id="UP000003688">
    <property type="component" value="Unassembled WGS sequence"/>
</dbReference>
<dbReference type="AlphaFoldDB" id="B9XJX7"/>
<comment type="caution">
    <text evidence="1">The sequence shown here is derived from an EMBL/GenBank/DDBJ whole genome shotgun (WGS) entry which is preliminary data.</text>
</comment>
<organism evidence="1 2">
    <name type="scientific">Pedosphaera parvula (strain Ellin514)</name>
    <dbReference type="NCBI Taxonomy" id="320771"/>
    <lineage>
        <taxon>Bacteria</taxon>
        <taxon>Pseudomonadati</taxon>
        <taxon>Verrucomicrobiota</taxon>
        <taxon>Pedosphaerae</taxon>
        <taxon>Pedosphaerales</taxon>
        <taxon>Pedosphaeraceae</taxon>
        <taxon>Pedosphaera</taxon>
    </lineage>
</organism>
<accession>B9XJX7</accession>
<dbReference type="EMBL" id="ABOX02000023">
    <property type="protein sequence ID" value="EEF59800.1"/>
    <property type="molecule type" value="Genomic_DNA"/>
</dbReference>
<evidence type="ECO:0000313" key="1">
    <source>
        <dbReference type="EMBL" id="EEF59800.1"/>
    </source>
</evidence>
<gene>
    <name evidence="1" type="ORF">Cflav_PD2807</name>
</gene>
<sequence length="51" mass="5586">MLRLNLNGAIPSDGRTLRKGMIVGIKNPVKLTNMAGERRPSALLARLEEGR</sequence>
<protein>
    <submittedName>
        <fullName evidence="1">Uncharacterized protein</fullName>
    </submittedName>
</protein>
<proteinExistence type="predicted"/>